<feature type="domain" description="CRISPR-associated protein Cas6 C-terminal" evidence="1">
    <location>
        <begin position="188"/>
        <end position="305"/>
    </location>
</feature>
<organism evidence="2">
    <name type="scientific">Hellea balneolensis</name>
    <dbReference type="NCBI Taxonomy" id="287478"/>
    <lineage>
        <taxon>Bacteria</taxon>
        <taxon>Pseudomonadati</taxon>
        <taxon>Pseudomonadota</taxon>
        <taxon>Alphaproteobacteria</taxon>
        <taxon>Maricaulales</taxon>
        <taxon>Robiginitomaculaceae</taxon>
        <taxon>Hellea</taxon>
    </lineage>
</organism>
<name>A0A7C5LZM0_9PROT</name>
<dbReference type="Pfam" id="PF10040">
    <property type="entry name" value="CRISPR_Cas6"/>
    <property type="match status" value="1"/>
</dbReference>
<dbReference type="Proteomes" id="UP000885830">
    <property type="component" value="Unassembled WGS sequence"/>
</dbReference>
<sequence length="310" mass="35170">MATMNEVAGNLVWQRLLNPQETLGFAGLSEKWQCLDIALMVKDYGMLATHPALLQKLRGAIGRVLMGAASKDSLDQKVCPWQPPCANDVFFGPKPMIKLTRHTHEIPKPFTLSAIQKGRDLWLTVSLFGFAREWASEMRSALVRAVRERINWKALAGDMFLPLTMELHVKMIEKTLRLSSKLPDRVILNFVTPIDCKNTDPADHPQSVLSRLVHRVFLLARWHEVQIDTDWKALSHCWRSVIADVDTQKTQIQARHSQRSHSRYTIHSRLVRLDLDGDLAALWPVLVIGEHAHVGRGTTAGLGKYQLRFP</sequence>
<evidence type="ECO:0000259" key="1">
    <source>
        <dbReference type="Pfam" id="PF10040"/>
    </source>
</evidence>
<reference evidence="2" key="1">
    <citation type="journal article" date="2020" name="mSystems">
        <title>Genome- and Community-Level Interaction Insights into Carbon Utilization and Element Cycling Functions of Hydrothermarchaeota in Hydrothermal Sediment.</title>
        <authorList>
            <person name="Zhou Z."/>
            <person name="Liu Y."/>
            <person name="Xu W."/>
            <person name="Pan J."/>
            <person name="Luo Z.H."/>
            <person name="Li M."/>
        </authorList>
    </citation>
    <scope>NUCLEOTIDE SEQUENCE [LARGE SCALE GENOMIC DNA]</scope>
    <source>
        <strain evidence="2">HyVt-485</strain>
    </source>
</reference>
<gene>
    <name evidence="2" type="ORF">ENJ42_03775</name>
</gene>
<dbReference type="EMBL" id="DRMJ01000187">
    <property type="protein sequence ID" value="HHL42712.1"/>
    <property type="molecule type" value="Genomic_DNA"/>
</dbReference>
<accession>A0A7C5LZM0</accession>
<dbReference type="AlphaFoldDB" id="A0A7C5LZM0"/>
<comment type="caution">
    <text evidence="2">The sequence shown here is derived from an EMBL/GenBank/DDBJ whole genome shotgun (WGS) entry which is preliminary data.</text>
</comment>
<dbReference type="InterPro" id="IPR019267">
    <property type="entry name" value="CRISPR-assoc_Cas6_C"/>
</dbReference>
<proteinExistence type="predicted"/>
<protein>
    <submittedName>
        <fullName evidence="2">CRISPR system precrRNA processing endoribonuclease RAMP protein Cas6</fullName>
    </submittedName>
</protein>
<evidence type="ECO:0000313" key="2">
    <source>
        <dbReference type="EMBL" id="HHL42712.1"/>
    </source>
</evidence>